<dbReference type="SUPFAM" id="SSF103473">
    <property type="entry name" value="MFS general substrate transporter"/>
    <property type="match status" value="1"/>
</dbReference>
<dbReference type="InterPro" id="IPR020846">
    <property type="entry name" value="MFS_dom"/>
</dbReference>
<dbReference type="GO" id="GO:0022857">
    <property type="term" value="F:transmembrane transporter activity"/>
    <property type="evidence" value="ECO:0007669"/>
    <property type="project" value="InterPro"/>
</dbReference>
<feature type="transmembrane region" description="Helical" evidence="6">
    <location>
        <begin position="308"/>
        <end position="329"/>
    </location>
</feature>
<evidence type="ECO:0000256" key="6">
    <source>
        <dbReference type="SAM" id="Phobius"/>
    </source>
</evidence>
<name>A0A7W9GUL3_9ACTN</name>
<comment type="caution">
    <text evidence="8">The sequence shown here is derived from an EMBL/GenBank/DDBJ whole genome shotgun (WGS) entry which is preliminary data.</text>
</comment>
<dbReference type="PANTHER" id="PTHR23513:SF6">
    <property type="entry name" value="MAJOR FACILITATOR SUPERFAMILY ASSOCIATED DOMAIN-CONTAINING PROTEIN"/>
    <property type="match status" value="1"/>
</dbReference>
<keyword evidence="4 6" id="KW-1133">Transmembrane helix</keyword>
<accession>A0A7W9GUL3</accession>
<gene>
    <name evidence="8" type="ORF">HD601_004541</name>
</gene>
<feature type="transmembrane region" description="Helical" evidence="6">
    <location>
        <begin position="375"/>
        <end position="392"/>
    </location>
</feature>
<dbReference type="CDD" id="cd06173">
    <property type="entry name" value="MFS_MefA_like"/>
    <property type="match status" value="1"/>
</dbReference>
<dbReference type="PANTHER" id="PTHR23513">
    <property type="entry name" value="INTEGRAL MEMBRANE EFFLUX PROTEIN-RELATED"/>
    <property type="match status" value="1"/>
</dbReference>
<evidence type="ECO:0000256" key="3">
    <source>
        <dbReference type="ARBA" id="ARBA00022692"/>
    </source>
</evidence>
<protein>
    <submittedName>
        <fullName evidence="8">MFS family permease</fullName>
    </submittedName>
</protein>
<feature type="transmembrane region" description="Helical" evidence="6">
    <location>
        <begin position="285"/>
        <end position="302"/>
    </location>
</feature>
<keyword evidence="5 6" id="KW-0472">Membrane</keyword>
<evidence type="ECO:0000256" key="5">
    <source>
        <dbReference type="ARBA" id="ARBA00023136"/>
    </source>
</evidence>
<evidence type="ECO:0000256" key="1">
    <source>
        <dbReference type="ARBA" id="ARBA00004651"/>
    </source>
</evidence>
<evidence type="ECO:0000313" key="8">
    <source>
        <dbReference type="EMBL" id="MBB5789966.1"/>
    </source>
</evidence>
<reference evidence="8 9" key="1">
    <citation type="submission" date="2020-08" db="EMBL/GenBank/DDBJ databases">
        <title>Sequencing the genomes of 1000 actinobacteria strains.</title>
        <authorList>
            <person name="Klenk H.-P."/>
        </authorList>
    </citation>
    <scope>NUCLEOTIDE SEQUENCE [LARGE SCALE GENOMIC DNA]</scope>
    <source>
        <strain evidence="8 9">DSM 102122</strain>
    </source>
</reference>
<dbReference type="EMBL" id="JACHMM010000001">
    <property type="protein sequence ID" value="MBB5789966.1"/>
    <property type="molecule type" value="Genomic_DNA"/>
</dbReference>
<dbReference type="Gene3D" id="1.20.1250.20">
    <property type="entry name" value="MFS general substrate transporter like domains"/>
    <property type="match status" value="1"/>
</dbReference>
<evidence type="ECO:0000256" key="2">
    <source>
        <dbReference type="ARBA" id="ARBA00022475"/>
    </source>
</evidence>
<feature type="transmembrane region" description="Helical" evidence="6">
    <location>
        <begin position="81"/>
        <end position="108"/>
    </location>
</feature>
<keyword evidence="9" id="KW-1185">Reference proteome</keyword>
<dbReference type="Proteomes" id="UP000542813">
    <property type="component" value="Unassembled WGS sequence"/>
</dbReference>
<feature type="transmembrane region" description="Helical" evidence="6">
    <location>
        <begin position="350"/>
        <end position="369"/>
    </location>
</feature>
<feature type="transmembrane region" description="Helical" evidence="6">
    <location>
        <begin position="38"/>
        <end position="60"/>
    </location>
</feature>
<sequence length="403" mass="40287">MRLGGRFWRFWAAATLANLGDGIRVAAFPLLAASLTDDAFAVAAVGAATALPWLLTGLAAGSLADRRGARTLLAGADAGRIVVLLGLVAALLTDTATLPLVAAAAFALGVAETVRDTAAQTVVPRLVPSRLLERANGRLVAGEVAGNEFVGPLIGAGLFSAGVALPFAANSATLAIAVLLVLSLPASLLAATARGGEAGAPVVADGVRAGLGWLARQRVLRGLLGAVAMVMLADAAWFAVFVLYLDARLDAGALGFGVFLAIGGVGGLTGALLADRLIGRQRHRAVLLGSIAVIAVTPALLLAAPTTWAAVVVVVATSGGFTVLNVAAVSVRQRLTPPGLLGRVTAAWRTVVFGAGAVGALGGGAVASWQGLQAPFVLSAVLGVVAVALWWLSTRRGSGPLIA</sequence>
<dbReference type="AlphaFoldDB" id="A0A7W9GUL3"/>
<comment type="subcellular location">
    <subcellularLocation>
        <location evidence="1">Cell membrane</location>
        <topology evidence="1">Multi-pass membrane protein</topology>
    </subcellularLocation>
</comment>
<organism evidence="8 9">
    <name type="scientific">Jiangella mangrovi</name>
    <dbReference type="NCBI Taxonomy" id="1524084"/>
    <lineage>
        <taxon>Bacteria</taxon>
        <taxon>Bacillati</taxon>
        <taxon>Actinomycetota</taxon>
        <taxon>Actinomycetes</taxon>
        <taxon>Jiangellales</taxon>
        <taxon>Jiangellaceae</taxon>
        <taxon>Jiangella</taxon>
    </lineage>
</organism>
<dbReference type="Pfam" id="PF07690">
    <property type="entry name" value="MFS_1"/>
    <property type="match status" value="1"/>
</dbReference>
<feature type="domain" description="Major facilitator superfamily (MFS) profile" evidence="7">
    <location>
        <begin position="1"/>
        <end position="398"/>
    </location>
</feature>
<dbReference type="InterPro" id="IPR011701">
    <property type="entry name" value="MFS"/>
</dbReference>
<dbReference type="GO" id="GO:0005886">
    <property type="term" value="C:plasma membrane"/>
    <property type="evidence" value="ECO:0007669"/>
    <property type="project" value="UniProtKB-SubCell"/>
</dbReference>
<dbReference type="PROSITE" id="PS50850">
    <property type="entry name" value="MFS"/>
    <property type="match status" value="1"/>
</dbReference>
<proteinExistence type="predicted"/>
<keyword evidence="3 6" id="KW-0812">Transmembrane</keyword>
<dbReference type="RefSeq" id="WP_184825688.1">
    <property type="nucleotide sequence ID" value="NZ_JACHMM010000001.1"/>
</dbReference>
<feature type="transmembrane region" description="Helical" evidence="6">
    <location>
        <begin position="158"/>
        <end position="184"/>
    </location>
</feature>
<keyword evidence="2" id="KW-1003">Cell membrane</keyword>
<feature type="transmembrane region" description="Helical" evidence="6">
    <location>
        <begin position="251"/>
        <end position="273"/>
    </location>
</feature>
<evidence type="ECO:0000256" key="4">
    <source>
        <dbReference type="ARBA" id="ARBA00022989"/>
    </source>
</evidence>
<dbReference type="InterPro" id="IPR036259">
    <property type="entry name" value="MFS_trans_sf"/>
</dbReference>
<evidence type="ECO:0000259" key="7">
    <source>
        <dbReference type="PROSITE" id="PS50850"/>
    </source>
</evidence>
<evidence type="ECO:0000313" key="9">
    <source>
        <dbReference type="Proteomes" id="UP000542813"/>
    </source>
</evidence>
<feature type="transmembrane region" description="Helical" evidence="6">
    <location>
        <begin position="223"/>
        <end position="245"/>
    </location>
</feature>